<dbReference type="SUPFAM" id="SSF48403">
    <property type="entry name" value="Ankyrin repeat"/>
    <property type="match status" value="2"/>
</dbReference>
<dbReference type="PROSITE" id="PS50297">
    <property type="entry name" value="ANK_REP_REGION"/>
    <property type="match status" value="5"/>
</dbReference>
<evidence type="ECO:0000313" key="6">
    <source>
        <dbReference type="Proteomes" id="UP000672032"/>
    </source>
</evidence>
<dbReference type="PANTHER" id="PTHR24198:SF165">
    <property type="entry name" value="ANKYRIN REPEAT-CONTAINING PROTEIN-RELATED"/>
    <property type="match status" value="1"/>
</dbReference>
<evidence type="ECO:0000256" key="2">
    <source>
        <dbReference type="ARBA" id="ARBA00023043"/>
    </source>
</evidence>
<feature type="repeat" description="ANK" evidence="3">
    <location>
        <begin position="49"/>
        <end position="81"/>
    </location>
</feature>
<feature type="repeat" description="ANK" evidence="3">
    <location>
        <begin position="117"/>
        <end position="149"/>
    </location>
</feature>
<dbReference type="Gene3D" id="1.25.40.20">
    <property type="entry name" value="Ankyrin repeat-containing domain"/>
    <property type="match status" value="3"/>
</dbReference>
<dbReference type="SMART" id="SM00248">
    <property type="entry name" value="ANK"/>
    <property type="match status" value="13"/>
</dbReference>
<feature type="repeat" description="ANK" evidence="3">
    <location>
        <begin position="150"/>
        <end position="182"/>
    </location>
</feature>
<dbReference type="OrthoDB" id="341259at2759"/>
<dbReference type="InterPro" id="IPR002110">
    <property type="entry name" value="Ankyrin_rpt"/>
</dbReference>
<evidence type="ECO:0000256" key="1">
    <source>
        <dbReference type="ARBA" id="ARBA00022737"/>
    </source>
</evidence>
<proteinExistence type="predicted"/>
<gene>
    <name evidence="5" type="ORF">DSL72_006726</name>
</gene>
<feature type="region of interest" description="Disordered" evidence="4">
    <location>
        <begin position="706"/>
        <end position="749"/>
    </location>
</feature>
<keyword evidence="2 3" id="KW-0040">ANK repeat</keyword>
<feature type="repeat" description="ANK" evidence="3">
    <location>
        <begin position="289"/>
        <end position="321"/>
    </location>
</feature>
<feature type="repeat" description="ANK" evidence="3">
    <location>
        <begin position="322"/>
        <end position="354"/>
    </location>
</feature>
<evidence type="ECO:0000313" key="5">
    <source>
        <dbReference type="EMBL" id="QSZ36843.1"/>
    </source>
</evidence>
<evidence type="ECO:0000256" key="3">
    <source>
        <dbReference type="PROSITE-ProRule" id="PRU00023"/>
    </source>
</evidence>
<accession>A0A8A3PP99</accession>
<keyword evidence="6" id="KW-1185">Reference proteome</keyword>
<feature type="repeat" description="ANK" evidence="3">
    <location>
        <begin position="82"/>
        <end position="114"/>
    </location>
</feature>
<sequence>MPLKYDFAQYGETETLDVTALALASALGEPSIFDLLLDQNANIDEIGPRGLTPLHFASIKGRKEVVAHLLEAHADSSLQDNNGNRAFHHASIYGHLETLQLLYQRGSRKHINRANIYLNVPLHLASLNSQPDTAKWLLDSGAAINQTGHDGNTPLNMACMNGDLETVDVLLDKRADIHKRNNSSFTPVLVACLTAHLEIFLALYKRGALLSDVTSNKNTCFHLVVGCNQEFSSDLVRIMEELVGRGEDINQPNIHGQSPLFYACVTEKPKNVECPLRFGADINQVVRQINVTPLMGACGRGNSQITKMLLQHDADTTIANNHGVTALGLAIINERLESVKLLINKGANATVHDNAGRTPVQHALMIRENIEIALEVLAAEEYYPQNPSVKSHYMERPADVPEIEAGLLKGFESGKYETLKQLYIIMYWAVSNGALELATKCIDHNQQVLQWIREGATWLHIASKSGTLEATQLLLDRMKNQREQPDRPAGWATVEAILQHNSRGDSPLTISIDRGHHRLQEEYWSKIRQLHTAEKSFIDSYPAVADQILELLATYEKPGHETILGQFLYKEGVQNSENFTTLHWAVYRSQAVVVWWLLSKCGYSSDEIKSASKLVPDTDVPRDAQVRRLFLEPPPALEHVANPNRFPIQRSPKNVDKIYDQGNVLDTISGGKSIKIPFAKPSVYDTIYGEGPESIMKKAREDLRQRDLDSQKRTLRQPCLDQDKRGHAPYSGSPGAQSSSFLRPWSLRH</sequence>
<reference evidence="5" key="1">
    <citation type="submission" date="2020-10" db="EMBL/GenBank/DDBJ databases">
        <title>Genome Sequence of Monilinia vaccinii-corymbosi Sheds Light on Mummy Berry Disease Infection of Blueberry and Mating Type.</title>
        <authorList>
            <person name="Yow A.G."/>
            <person name="Zhang Y."/>
            <person name="Bansal K."/>
            <person name="Eacker S.M."/>
            <person name="Sullivan S."/>
            <person name="Liachko I."/>
            <person name="Cubeta M.A."/>
            <person name="Rollins J.A."/>
            <person name="Ashrafi H."/>
        </authorList>
    </citation>
    <scope>NUCLEOTIDE SEQUENCE</scope>
    <source>
        <strain evidence="5">RL-1</strain>
    </source>
</reference>
<protein>
    <submittedName>
        <fullName evidence="5">Uncharacterized protein</fullName>
    </submittedName>
</protein>
<dbReference type="PRINTS" id="PR01415">
    <property type="entry name" value="ANKYRIN"/>
</dbReference>
<name>A0A8A3PP99_9HELO</name>
<organism evidence="5 6">
    <name type="scientific">Monilinia vaccinii-corymbosi</name>
    <dbReference type="NCBI Taxonomy" id="61207"/>
    <lineage>
        <taxon>Eukaryota</taxon>
        <taxon>Fungi</taxon>
        <taxon>Dikarya</taxon>
        <taxon>Ascomycota</taxon>
        <taxon>Pezizomycotina</taxon>
        <taxon>Leotiomycetes</taxon>
        <taxon>Helotiales</taxon>
        <taxon>Sclerotiniaceae</taxon>
        <taxon>Monilinia</taxon>
    </lineage>
</organism>
<dbReference type="InterPro" id="IPR036770">
    <property type="entry name" value="Ankyrin_rpt-contain_sf"/>
</dbReference>
<dbReference type="AlphaFoldDB" id="A0A8A3PP99"/>
<dbReference type="EMBL" id="CP063411">
    <property type="protein sequence ID" value="QSZ36843.1"/>
    <property type="molecule type" value="Genomic_DNA"/>
</dbReference>
<dbReference type="Pfam" id="PF12796">
    <property type="entry name" value="Ank_2"/>
    <property type="match status" value="3"/>
</dbReference>
<dbReference type="PROSITE" id="PS50088">
    <property type="entry name" value="ANK_REPEAT"/>
    <property type="match status" value="6"/>
</dbReference>
<evidence type="ECO:0000256" key="4">
    <source>
        <dbReference type="SAM" id="MobiDB-lite"/>
    </source>
</evidence>
<dbReference type="Proteomes" id="UP000672032">
    <property type="component" value="Chromosome 7"/>
</dbReference>
<keyword evidence="1" id="KW-0677">Repeat</keyword>
<dbReference type="PANTHER" id="PTHR24198">
    <property type="entry name" value="ANKYRIN REPEAT AND PROTEIN KINASE DOMAIN-CONTAINING PROTEIN"/>
    <property type="match status" value="1"/>
</dbReference>